<evidence type="ECO:0000256" key="4">
    <source>
        <dbReference type="ARBA" id="ARBA00023098"/>
    </source>
</evidence>
<dbReference type="GO" id="GO:0046486">
    <property type="term" value="P:glycerolipid metabolic process"/>
    <property type="evidence" value="ECO:0007669"/>
    <property type="project" value="UniProtKB-ARBA"/>
</dbReference>
<dbReference type="EMBL" id="ANFO01001501">
    <property type="protein sequence ID" value="KGQ02495.1"/>
    <property type="molecule type" value="Genomic_DNA"/>
</dbReference>
<dbReference type="Gene3D" id="3.40.1090.10">
    <property type="entry name" value="Cytosolic phospholipase A2 catalytic domain"/>
    <property type="match status" value="1"/>
</dbReference>
<accession>A0A0A2V8R6</accession>
<keyword evidence="2" id="KW-0863">Zinc-finger</keyword>
<proteinExistence type="predicted"/>
<dbReference type="Pfam" id="PF01734">
    <property type="entry name" value="Patatin"/>
    <property type="match status" value="1"/>
</dbReference>
<dbReference type="AlphaFoldDB" id="A0A0A2V8R6"/>
<dbReference type="eggNOG" id="KOG4231">
    <property type="taxonomic scope" value="Eukaryota"/>
</dbReference>
<dbReference type="PANTHER" id="PTHR24185:SF8">
    <property type="entry name" value="PNPLA DOMAIN-CONTAINING PROTEIN"/>
    <property type="match status" value="1"/>
</dbReference>
<dbReference type="PROSITE" id="PS51635">
    <property type="entry name" value="PNPLA"/>
    <property type="match status" value="1"/>
</dbReference>
<dbReference type="InterPro" id="IPR017907">
    <property type="entry name" value="Znf_RING_CS"/>
</dbReference>
<keyword evidence="4" id="KW-0443">Lipid metabolism</keyword>
<dbReference type="STRING" id="1245745.A0A0A2V8R6"/>
<dbReference type="PROSITE" id="PS00518">
    <property type="entry name" value="ZF_RING_1"/>
    <property type="match status" value="1"/>
</dbReference>
<dbReference type="InterPro" id="IPR002641">
    <property type="entry name" value="PNPLA_dom"/>
</dbReference>
<dbReference type="InterPro" id="IPR016035">
    <property type="entry name" value="Acyl_Trfase/lysoPLipase"/>
</dbReference>
<name>A0A0A2V8R6_BEABA</name>
<dbReference type="PANTHER" id="PTHR24185">
    <property type="entry name" value="CALCIUM-INDEPENDENT PHOSPHOLIPASE A2-GAMMA"/>
    <property type="match status" value="1"/>
</dbReference>
<organism evidence="7 8">
    <name type="scientific">Beauveria bassiana D1-5</name>
    <dbReference type="NCBI Taxonomy" id="1245745"/>
    <lineage>
        <taxon>Eukaryota</taxon>
        <taxon>Fungi</taxon>
        <taxon>Dikarya</taxon>
        <taxon>Ascomycota</taxon>
        <taxon>Pezizomycotina</taxon>
        <taxon>Sordariomycetes</taxon>
        <taxon>Hypocreomycetidae</taxon>
        <taxon>Hypocreales</taxon>
        <taxon>Cordycipitaceae</taxon>
        <taxon>Beauveria</taxon>
    </lineage>
</organism>
<gene>
    <name evidence="7" type="ORF">BBAD15_g12292</name>
</gene>
<keyword evidence="3" id="KW-0862">Zinc</keyword>
<feature type="short sequence motif" description="GXSXG" evidence="5">
    <location>
        <begin position="531"/>
        <end position="535"/>
    </location>
</feature>
<dbReference type="GO" id="GO:0008270">
    <property type="term" value="F:zinc ion binding"/>
    <property type="evidence" value="ECO:0007669"/>
    <property type="project" value="UniProtKB-KW"/>
</dbReference>
<evidence type="ECO:0000313" key="8">
    <source>
        <dbReference type="Proteomes" id="UP000030106"/>
    </source>
</evidence>
<keyword evidence="1" id="KW-0479">Metal-binding</keyword>
<comment type="caution">
    <text evidence="5">Lacks conserved residue(s) required for the propagation of feature annotation.</text>
</comment>
<evidence type="ECO:0000256" key="5">
    <source>
        <dbReference type="PROSITE-ProRule" id="PRU01161"/>
    </source>
</evidence>
<evidence type="ECO:0000256" key="2">
    <source>
        <dbReference type="ARBA" id="ARBA00022771"/>
    </source>
</evidence>
<dbReference type="GO" id="GO:0019369">
    <property type="term" value="P:arachidonate metabolic process"/>
    <property type="evidence" value="ECO:0007669"/>
    <property type="project" value="TreeGrafter"/>
</dbReference>
<dbReference type="Proteomes" id="UP000030106">
    <property type="component" value="Unassembled WGS sequence"/>
</dbReference>
<dbReference type="GO" id="GO:0016020">
    <property type="term" value="C:membrane"/>
    <property type="evidence" value="ECO:0007669"/>
    <property type="project" value="TreeGrafter"/>
</dbReference>
<dbReference type="OrthoDB" id="4869012at2759"/>
<evidence type="ECO:0000259" key="6">
    <source>
        <dbReference type="PROSITE" id="PS51635"/>
    </source>
</evidence>
<feature type="domain" description="PNPLA" evidence="6">
    <location>
        <begin position="492"/>
        <end position="696"/>
    </location>
</feature>
<reference evidence="7 8" key="1">
    <citation type="submission" date="2012-10" db="EMBL/GenBank/DDBJ databases">
        <title>Genome sequencing and analysis of entomopathogenic fungi Beauveria bassiana D1-5.</title>
        <authorList>
            <person name="Li Q."/>
            <person name="Wang L."/>
            <person name="Zhang Z."/>
            <person name="Wang Q."/>
            <person name="Ren J."/>
            <person name="Wang M."/>
            <person name="Xu W."/>
            <person name="Wang J."/>
            <person name="Lu Y."/>
            <person name="Du Q."/>
            <person name="Sun Z."/>
        </authorList>
    </citation>
    <scope>NUCLEOTIDE SEQUENCE [LARGE SCALE GENOMIC DNA]</scope>
    <source>
        <strain evidence="7 8">D1-5</strain>
    </source>
</reference>
<dbReference type="SUPFAM" id="SSF52151">
    <property type="entry name" value="FabD/lysophospholipase-like"/>
    <property type="match status" value="1"/>
</dbReference>
<protein>
    <recommendedName>
        <fullName evidence="6">PNPLA domain-containing protein</fullName>
    </recommendedName>
</protein>
<evidence type="ECO:0000313" key="7">
    <source>
        <dbReference type="EMBL" id="KGQ02495.1"/>
    </source>
</evidence>
<evidence type="ECO:0000256" key="1">
    <source>
        <dbReference type="ARBA" id="ARBA00022723"/>
    </source>
</evidence>
<dbReference type="GO" id="GO:0047499">
    <property type="term" value="F:calcium-independent phospholipase A2 activity"/>
    <property type="evidence" value="ECO:0007669"/>
    <property type="project" value="TreeGrafter"/>
</dbReference>
<dbReference type="HOGENOM" id="CLU_003059_1_2_1"/>
<evidence type="ECO:0000256" key="3">
    <source>
        <dbReference type="ARBA" id="ARBA00022833"/>
    </source>
</evidence>
<sequence>MPCEHTLWARLVKDDDNFALQVTDRPRRLLDQLRGFLPGDSMEVVFMLGNESKVAALRDLAVAPYSTTQREIHFVVGLLKGQTSRPLLIVETDVLVRKSIPAGPSPPRCHEVVRHRLPPAAQATSAEHAADWTISRLALPFAGVVCIFVKDIAGGLRSIARHLASWLSDGPPSDSPVLPRLLLIDEESDGKSEKQIILELSDCLDEVCRSGSSLLTRFASISVAGLGMTGTPHERPNWQDFRAKLATGVSGVQERRGQTGRMLSAKTLCRMMERASSTVSSVPAPLDLPLATRVKRPVSQYLEAGVVDLLDHVDSTEMLEFFAIPVVASSIIFDHYMRDMHLFDIAEVFDKLYRAQIDRVFHRFTSTSDESRKLKLSSSLDFLNLLMKSLGSQFREFRGQRRSALLYHADKLISFRQRWKKIRSSDTCFSCLKKRPQHELPCKHWICAACYDHFSVKSCSGRNLPRCVLCGEEIKGGLRIRKKPETAAPRVLCVDGGGARAGKPLASLKALRDKIGLGGYPVQDHFDVIFGTSSGAIVACALADGKSVDECVELFEAMAQDTFQQREVSSYPFGWTTIGRRFWRCALTLFWDSKYSPVHLEGWLKAEFGESRTLTDWSAATANGLLVGMPITAVEDTATFVATNQGAALNPNSIAADFQMLSSPDKVLLWQALRATTAAPLYVPSPAPLLTADRVT</sequence>
<comment type="caution">
    <text evidence="7">The sequence shown here is derived from an EMBL/GenBank/DDBJ whole genome shotgun (WGS) entry which is preliminary data.</text>
</comment>